<dbReference type="Proteomes" id="UP000199529">
    <property type="component" value="Unassembled WGS sequence"/>
</dbReference>
<gene>
    <name evidence="1" type="ORF">SAMN05216215_1004190</name>
</gene>
<evidence type="ECO:0000313" key="1">
    <source>
        <dbReference type="EMBL" id="SDW63038.1"/>
    </source>
</evidence>
<evidence type="ECO:0000313" key="2">
    <source>
        <dbReference type="Proteomes" id="UP000199529"/>
    </source>
</evidence>
<reference evidence="2" key="1">
    <citation type="submission" date="2016-10" db="EMBL/GenBank/DDBJ databases">
        <authorList>
            <person name="Varghese N."/>
            <person name="Submissions S."/>
        </authorList>
    </citation>
    <scope>NUCLEOTIDE SEQUENCE [LARGE SCALE GENOMIC DNA]</scope>
    <source>
        <strain evidence="2">CGMCC 4.3530</strain>
    </source>
</reference>
<keyword evidence="2" id="KW-1185">Reference proteome</keyword>
<dbReference type="EMBL" id="FNOK01000004">
    <property type="protein sequence ID" value="SDW63038.1"/>
    <property type="molecule type" value="Genomic_DNA"/>
</dbReference>
<proteinExistence type="predicted"/>
<name>A0A1H2V409_9PSEU</name>
<organism evidence="1 2">
    <name type="scientific">Saccharopolyspora shandongensis</name>
    <dbReference type="NCBI Taxonomy" id="418495"/>
    <lineage>
        <taxon>Bacteria</taxon>
        <taxon>Bacillati</taxon>
        <taxon>Actinomycetota</taxon>
        <taxon>Actinomycetes</taxon>
        <taxon>Pseudonocardiales</taxon>
        <taxon>Pseudonocardiaceae</taxon>
        <taxon>Saccharopolyspora</taxon>
    </lineage>
</organism>
<dbReference type="AlphaFoldDB" id="A0A1H2V409"/>
<accession>A0A1H2V409</accession>
<sequence length="39" mass="4340">MVEDPDEIASYIPYYSALEEQALNPAESLELINKIAGEL</sequence>
<protein>
    <submittedName>
        <fullName evidence="1">Uncharacterized protein</fullName>
    </submittedName>
</protein>